<comment type="caution">
    <text evidence="2">The sequence shown here is derived from an EMBL/GenBank/DDBJ whole genome shotgun (WGS) entry which is preliminary data.</text>
</comment>
<dbReference type="GO" id="GO:0006506">
    <property type="term" value="P:GPI anchor biosynthetic process"/>
    <property type="evidence" value="ECO:0007669"/>
    <property type="project" value="TreeGrafter"/>
</dbReference>
<reference evidence="2 3" key="1">
    <citation type="submission" date="2016-03" db="EMBL/GenBank/DDBJ databases">
        <title>Chemosynthetic sulphur-oxidizing symbionts of marine invertebrate animals are capable of nitrogen fixation.</title>
        <authorList>
            <person name="Petersen J.M."/>
            <person name="Kemper A."/>
            <person name="Gruber-Vodicka H."/>
            <person name="Cardini U."/>
            <person name="Geest Mvander."/>
            <person name="Kleiner M."/>
            <person name="Bulgheresi S."/>
            <person name="Fussmann M."/>
            <person name="Herbold C."/>
            <person name="Seah B.K.B."/>
            <person name="Antony C.Paul."/>
            <person name="Liu D."/>
            <person name="Belitz A."/>
            <person name="Weber M."/>
        </authorList>
    </citation>
    <scope>NUCLEOTIDE SEQUENCE [LARGE SCALE GENOMIC DNA]</scope>
    <source>
        <strain evidence="2">G_D</strain>
    </source>
</reference>
<evidence type="ECO:0000259" key="1">
    <source>
        <dbReference type="Pfam" id="PF03372"/>
    </source>
</evidence>
<dbReference type="STRING" id="1818881.A3196_05645"/>
<dbReference type="GO" id="GO:0016020">
    <property type="term" value="C:membrane"/>
    <property type="evidence" value="ECO:0007669"/>
    <property type="project" value="GOC"/>
</dbReference>
<dbReference type="OrthoDB" id="5293344at2"/>
<proteinExistence type="predicted"/>
<dbReference type="EMBL" id="LVJZ01000003">
    <property type="protein sequence ID" value="ODB96290.1"/>
    <property type="molecule type" value="Genomic_DNA"/>
</dbReference>
<dbReference type="Proteomes" id="UP000094849">
    <property type="component" value="Unassembled WGS sequence"/>
</dbReference>
<feature type="domain" description="Endonuclease/exonuclease/phosphatase" evidence="1">
    <location>
        <begin position="21"/>
        <end position="248"/>
    </location>
</feature>
<dbReference type="InterPro" id="IPR051916">
    <property type="entry name" value="GPI-anchor_lipid_remodeler"/>
</dbReference>
<protein>
    <submittedName>
        <fullName evidence="2">Endonuclease</fullName>
    </submittedName>
</protein>
<dbReference type="InterPro" id="IPR005135">
    <property type="entry name" value="Endo/exonuclease/phosphatase"/>
</dbReference>
<evidence type="ECO:0000313" key="2">
    <source>
        <dbReference type="EMBL" id="ODB96290.1"/>
    </source>
</evidence>
<dbReference type="PANTHER" id="PTHR14859">
    <property type="entry name" value="CALCOFLUOR WHITE HYPERSENSITIVE PROTEIN PRECURSOR"/>
    <property type="match status" value="1"/>
</dbReference>
<evidence type="ECO:0000313" key="3">
    <source>
        <dbReference type="Proteomes" id="UP000094849"/>
    </source>
</evidence>
<dbReference type="PANTHER" id="PTHR14859:SF15">
    <property type="entry name" value="ENDONUCLEASE_EXONUCLEASE_PHOSPHATASE DOMAIN-CONTAINING PROTEIN"/>
    <property type="match status" value="1"/>
</dbReference>
<dbReference type="AlphaFoldDB" id="A0A1E2UNG6"/>
<dbReference type="RefSeq" id="WP_069002949.1">
    <property type="nucleotide sequence ID" value="NZ_LVJW01000006.1"/>
</dbReference>
<accession>A0A1E2UNG6</accession>
<keyword evidence="2" id="KW-0255">Endonuclease</keyword>
<organism evidence="2 3">
    <name type="scientific">Candidatus Thiodiazotropha endoloripes</name>
    <dbReference type="NCBI Taxonomy" id="1818881"/>
    <lineage>
        <taxon>Bacteria</taxon>
        <taxon>Pseudomonadati</taxon>
        <taxon>Pseudomonadota</taxon>
        <taxon>Gammaproteobacteria</taxon>
        <taxon>Chromatiales</taxon>
        <taxon>Sedimenticolaceae</taxon>
        <taxon>Candidatus Thiodiazotropha</taxon>
    </lineage>
</organism>
<dbReference type="SUPFAM" id="SSF56219">
    <property type="entry name" value="DNase I-like"/>
    <property type="match status" value="1"/>
</dbReference>
<sequence length="267" mass="30478">MNKQIIENQATLDDNHRLRLLSYNIQAGADTRRYREYVTRGWKQVLPHKDKRHNLNRISHLLKDFDVVGLQEVDSGSFRSGFIDQTAYLAELAGFPYWYRQVNRKLGKLAQYSNGVLSRVQPSMIAEHRLPGLPGRGAVLMEFQTTEKPLGICMMHLALGRRARLRQFSYISELVSHYSHLVLMGDFNCGCSSTEFQYLMENTNLQGSTCDMMTFPSWRPSKKLDHILASPSLRVSKSEVLNYAHSDHLPISLEIELPENVVLPAAA</sequence>
<name>A0A1E2UNG6_9GAMM</name>
<gene>
    <name evidence="2" type="ORF">A3196_05645</name>
</gene>
<dbReference type="GO" id="GO:0004519">
    <property type="term" value="F:endonuclease activity"/>
    <property type="evidence" value="ECO:0007669"/>
    <property type="project" value="UniProtKB-KW"/>
</dbReference>
<dbReference type="Gene3D" id="3.60.10.10">
    <property type="entry name" value="Endonuclease/exonuclease/phosphatase"/>
    <property type="match status" value="1"/>
</dbReference>
<keyword evidence="2" id="KW-0378">Hydrolase</keyword>
<dbReference type="InterPro" id="IPR036691">
    <property type="entry name" value="Endo/exonu/phosph_ase_sf"/>
</dbReference>
<keyword evidence="3" id="KW-1185">Reference proteome</keyword>
<keyword evidence="2" id="KW-0540">Nuclease</keyword>
<dbReference type="Pfam" id="PF03372">
    <property type="entry name" value="Exo_endo_phos"/>
    <property type="match status" value="1"/>
</dbReference>